<evidence type="ECO:0000313" key="9">
    <source>
        <dbReference type="Proteomes" id="UP000515292"/>
    </source>
</evidence>
<dbReference type="GO" id="GO:0004526">
    <property type="term" value="F:ribonuclease P activity"/>
    <property type="evidence" value="ECO:0007669"/>
    <property type="project" value="UniProtKB-UniRule"/>
</dbReference>
<dbReference type="AlphaFoldDB" id="A0A7G5IIY1"/>
<dbReference type="NCBIfam" id="TIGR00188">
    <property type="entry name" value="rnpA"/>
    <property type="match status" value="1"/>
</dbReference>
<dbReference type="SUPFAM" id="SSF54211">
    <property type="entry name" value="Ribosomal protein S5 domain 2-like"/>
    <property type="match status" value="1"/>
</dbReference>
<organism evidence="8 9">
    <name type="scientific">Sandaracinobacteroides saxicola</name>
    <dbReference type="NCBI Taxonomy" id="2759707"/>
    <lineage>
        <taxon>Bacteria</taxon>
        <taxon>Pseudomonadati</taxon>
        <taxon>Pseudomonadota</taxon>
        <taxon>Alphaproteobacteria</taxon>
        <taxon>Sphingomonadales</taxon>
        <taxon>Sphingosinicellaceae</taxon>
        <taxon>Sandaracinobacteroides</taxon>
    </lineage>
</organism>
<evidence type="ECO:0000256" key="4">
    <source>
        <dbReference type="ARBA" id="ARBA00022759"/>
    </source>
</evidence>
<protein>
    <recommendedName>
        <fullName evidence="7">Ribonuclease P protein component</fullName>
        <ecNumber evidence="7">3.1.26.5</ecNumber>
    </recommendedName>
</protein>
<dbReference type="KEGG" id="sand:H3309_02105"/>
<name>A0A7G5IIY1_9SPHN</name>
<keyword evidence="5 8" id="KW-0378">Hydrolase</keyword>
<dbReference type="GO" id="GO:0042781">
    <property type="term" value="F:3'-tRNA processing endoribonuclease activity"/>
    <property type="evidence" value="ECO:0007669"/>
    <property type="project" value="TreeGrafter"/>
</dbReference>
<dbReference type="InterPro" id="IPR000100">
    <property type="entry name" value="RNase_P"/>
</dbReference>
<dbReference type="EMBL" id="CP059851">
    <property type="protein sequence ID" value="QMW23323.1"/>
    <property type="molecule type" value="Genomic_DNA"/>
</dbReference>
<dbReference type="GO" id="GO:0030677">
    <property type="term" value="C:ribonuclease P complex"/>
    <property type="evidence" value="ECO:0007669"/>
    <property type="project" value="TreeGrafter"/>
</dbReference>
<dbReference type="PANTHER" id="PTHR33992">
    <property type="entry name" value="RIBONUCLEASE P PROTEIN COMPONENT"/>
    <property type="match status" value="1"/>
</dbReference>
<dbReference type="Pfam" id="PF00825">
    <property type="entry name" value="Ribonuclease_P"/>
    <property type="match status" value="1"/>
</dbReference>
<keyword evidence="3" id="KW-0540">Nuclease</keyword>
<dbReference type="GO" id="GO:0000049">
    <property type="term" value="F:tRNA binding"/>
    <property type="evidence" value="ECO:0007669"/>
    <property type="project" value="InterPro"/>
</dbReference>
<evidence type="ECO:0000256" key="7">
    <source>
        <dbReference type="NCBIfam" id="TIGR00188"/>
    </source>
</evidence>
<keyword evidence="2" id="KW-0819">tRNA processing</keyword>
<evidence type="ECO:0000256" key="2">
    <source>
        <dbReference type="ARBA" id="ARBA00022694"/>
    </source>
</evidence>
<evidence type="ECO:0000256" key="1">
    <source>
        <dbReference type="ARBA" id="ARBA00002663"/>
    </source>
</evidence>
<dbReference type="InterPro" id="IPR020568">
    <property type="entry name" value="Ribosomal_Su5_D2-typ_SF"/>
</dbReference>
<keyword evidence="4" id="KW-0255">Endonuclease</keyword>
<evidence type="ECO:0000256" key="6">
    <source>
        <dbReference type="ARBA" id="ARBA00022884"/>
    </source>
</evidence>
<dbReference type="Proteomes" id="UP000515292">
    <property type="component" value="Chromosome"/>
</dbReference>
<keyword evidence="6" id="KW-0694">RNA-binding</keyword>
<comment type="function">
    <text evidence="1">RNaseP catalyzes the removal of the 5'-leader sequence from pre-tRNA to produce the mature 5'-terminus. It can also cleave other RNA substrates such as 4.5S RNA. The protein component plays an auxiliary but essential role in vivo by binding to the 5'-leader sequence and broadening the substrate specificity of the ribozyme.</text>
</comment>
<keyword evidence="9" id="KW-1185">Reference proteome</keyword>
<dbReference type="InterPro" id="IPR020539">
    <property type="entry name" value="RNase_P_CS"/>
</dbReference>
<dbReference type="Gene3D" id="3.30.230.10">
    <property type="match status" value="1"/>
</dbReference>
<dbReference type="RefSeq" id="WP_182297071.1">
    <property type="nucleotide sequence ID" value="NZ_CP059851.1"/>
</dbReference>
<evidence type="ECO:0000256" key="5">
    <source>
        <dbReference type="ARBA" id="ARBA00022801"/>
    </source>
</evidence>
<accession>A0A7G5IIY1</accession>
<reference evidence="8 9" key="1">
    <citation type="submission" date="2020-07" db="EMBL/GenBank/DDBJ databases">
        <title>Complete genome sequence for Sandaracinobacter sp. M6.</title>
        <authorList>
            <person name="Tang Y."/>
            <person name="Liu Q."/>
            <person name="Guo Z."/>
            <person name="Lei P."/>
            <person name="Huang B."/>
        </authorList>
    </citation>
    <scope>NUCLEOTIDE SEQUENCE [LARGE SCALE GENOMIC DNA]</scope>
    <source>
        <strain evidence="8 9">M6</strain>
    </source>
</reference>
<dbReference type="EC" id="3.1.26.5" evidence="7"/>
<evidence type="ECO:0000256" key="3">
    <source>
        <dbReference type="ARBA" id="ARBA00022722"/>
    </source>
</evidence>
<dbReference type="PANTHER" id="PTHR33992:SF1">
    <property type="entry name" value="RIBONUCLEASE P PROTEIN COMPONENT"/>
    <property type="match status" value="1"/>
</dbReference>
<sequence>MRARADFLAANRGRRVPTPAFVLLVHPRGTSEPMRVGLTVTKKLGNAVVRNRIKRRLRALTREILPVSGVAHADHVLIARDAALTASFDSLRATLEKALARAAA</sequence>
<evidence type="ECO:0000313" key="8">
    <source>
        <dbReference type="EMBL" id="QMW23323.1"/>
    </source>
</evidence>
<gene>
    <name evidence="8" type="primary">rnpA</name>
    <name evidence="8" type="ORF">H3309_02105</name>
</gene>
<proteinExistence type="predicted"/>
<dbReference type="InterPro" id="IPR014721">
    <property type="entry name" value="Ribsml_uS5_D2-typ_fold_subgr"/>
</dbReference>
<dbReference type="PROSITE" id="PS00648">
    <property type="entry name" value="RIBONUCLEASE_P"/>
    <property type="match status" value="1"/>
</dbReference>